<evidence type="ECO:0000313" key="9">
    <source>
        <dbReference type="EMBL" id="EPB77046.1"/>
    </source>
</evidence>
<dbReference type="EMBL" id="KE124847">
    <property type="protein sequence ID" value="EPB77046.1"/>
    <property type="molecule type" value="Genomic_DNA"/>
</dbReference>
<sequence>MEVDVVVNPAEELQFNLLRVEQGDASMEVEDGRNVIEDGEERECENAFMQEQLRRERLEEERKKEEEIRLEEERKEEERRLDEERKRVLMEEQKRLMEEQQKRLMEEQRKRLLEEQLREEQKLREEAEARKRERQIAEEEEAKRRLNVTSSADLHNRHFDNVSFNDAPRKKVPSWAEGLRFRRAVERMTRKLRDGEFDPDIYFGEIMAVGCFVRLFL</sequence>
<evidence type="ECO:0000256" key="4">
    <source>
        <dbReference type="ARBA" id="ARBA00022490"/>
    </source>
</evidence>
<proteinExistence type="inferred from homology"/>
<evidence type="ECO:0000256" key="2">
    <source>
        <dbReference type="ARBA" id="ARBA00004186"/>
    </source>
</evidence>
<keyword evidence="10" id="KW-1185">Reference proteome</keyword>
<evidence type="ECO:0000256" key="5">
    <source>
        <dbReference type="ARBA" id="ARBA00023212"/>
    </source>
</evidence>
<evidence type="ECO:0000313" key="10">
    <source>
        <dbReference type="Proteomes" id="UP000054495"/>
    </source>
</evidence>
<dbReference type="Pfam" id="PF03941">
    <property type="entry name" value="INCENP_ARK-bind"/>
    <property type="match status" value="1"/>
</dbReference>
<gene>
    <name evidence="9" type="ORF">ANCCEY_03880</name>
</gene>
<feature type="domain" description="Inner centromere protein ARK-binding" evidence="8">
    <location>
        <begin position="165"/>
        <end position="207"/>
    </location>
</feature>
<dbReference type="GO" id="GO:0005634">
    <property type="term" value="C:nucleus"/>
    <property type="evidence" value="ECO:0007669"/>
    <property type="project" value="UniProtKB-SubCell"/>
</dbReference>
<comment type="subcellular location">
    <subcellularLocation>
        <location evidence="2">Cytoplasm</location>
        <location evidence="2">Cytoskeleton</location>
        <location evidence="2">Spindle</location>
    </subcellularLocation>
    <subcellularLocation>
        <location evidence="1">Nucleus</location>
    </subcellularLocation>
</comment>
<comment type="similarity">
    <text evidence="3">Belongs to the INCENP family.</text>
</comment>
<dbReference type="GO" id="GO:0005819">
    <property type="term" value="C:spindle"/>
    <property type="evidence" value="ECO:0007669"/>
    <property type="project" value="UniProtKB-SubCell"/>
</dbReference>
<evidence type="ECO:0000259" key="8">
    <source>
        <dbReference type="Pfam" id="PF03941"/>
    </source>
</evidence>
<keyword evidence="6" id="KW-0539">Nucleus</keyword>
<dbReference type="InterPro" id="IPR005635">
    <property type="entry name" value="Inner_centromere_prot_ARK-bd"/>
</dbReference>
<evidence type="ECO:0000256" key="3">
    <source>
        <dbReference type="ARBA" id="ARBA00010042"/>
    </source>
</evidence>
<feature type="region of interest" description="Disordered" evidence="7">
    <location>
        <begin position="56"/>
        <end position="76"/>
    </location>
</feature>
<accession>A0A0D6M3U9</accession>
<name>A0A0D6M3U9_9BILA</name>
<dbReference type="Proteomes" id="UP000054495">
    <property type="component" value="Unassembled WGS sequence"/>
</dbReference>
<keyword evidence="5" id="KW-0206">Cytoskeleton</keyword>
<dbReference type="AlphaFoldDB" id="A0A0D6M3U9"/>
<evidence type="ECO:0000256" key="6">
    <source>
        <dbReference type="ARBA" id="ARBA00023242"/>
    </source>
</evidence>
<protein>
    <recommendedName>
        <fullName evidence="8">Inner centromere protein ARK-binding domain-containing protein</fullName>
    </recommendedName>
</protein>
<evidence type="ECO:0000256" key="7">
    <source>
        <dbReference type="SAM" id="MobiDB-lite"/>
    </source>
</evidence>
<evidence type="ECO:0000256" key="1">
    <source>
        <dbReference type="ARBA" id="ARBA00004123"/>
    </source>
</evidence>
<keyword evidence="4" id="KW-0963">Cytoplasm</keyword>
<organism evidence="9 10">
    <name type="scientific">Ancylostoma ceylanicum</name>
    <dbReference type="NCBI Taxonomy" id="53326"/>
    <lineage>
        <taxon>Eukaryota</taxon>
        <taxon>Metazoa</taxon>
        <taxon>Ecdysozoa</taxon>
        <taxon>Nematoda</taxon>
        <taxon>Chromadorea</taxon>
        <taxon>Rhabditida</taxon>
        <taxon>Rhabditina</taxon>
        <taxon>Rhabditomorpha</taxon>
        <taxon>Strongyloidea</taxon>
        <taxon>Ancylostomatidae</taxon>
        <taxon>Ancylostomatinae</taxon>
        <taxon>Ancylostoma</taxon>
    </lineage>
</organism>
<reference evidence="9 10" key="1">
    <citation type="submission" date="2013-05" db="EMBL/GenBank/DDBJ databases">
        <title>Draft genome of the parasitic nematode Anyclostoma ceylanicum.</title>
        <authorList>
            <person name="Mitreva M."/>
        </authorList>
    </citation>
    <scope>NUCLEOTIDE SEQUENCE [LARGE SCALE GENOMIC DNA]</scope>
</reference>